<feature type="region of interest" description="Disordered" evidence="1">
    <location>
        <begin position="1"/>
        <end position="46"/>
    </location>
</feature>
<organism evidence="2 3">
    <name type="scientific">Streptomyces polygonati</name>
    <dbReference type="NCBI Taxonomy" id="1617087"/>
    <lineage>
        <taxon>Bacteria</taxon>
        <taxon>Bacillati</taxon>
        <taxon>Actinomycetota</taxon>
        <taxon>Actinomycetes</taxon>
        <taxon>Kitasatosporales</taxon>
        <taxon>Streptomycetaceae</taxon>
        <taxon>Streptomyces</taxon>
    </lineage>
</organism>
<reference evidence="3" key="1">
    <citation type="journal article" date="2019" name="Int. J. Syst. Evol. Microbiol.">
        <title>The Global Catalogue of Microorganisms (GCM) 10K type strain sequencing project: providing services to taxonomists for standard genome sequencing and annotation.</title>
        <authorList>
            <consortium name="The Broad Institute Genomics Platform"/>
            <consortium name="The Broad Institute Genome Sequencing Center for Infectious Disease"/>
            <person name="Wu L."/>
            <person name="Ma J."/>
        </authorList>
    </citation>
    <scope>NUCLEOTIDE SEQUENCE [LARGE SCALE GENOMIC DNA]</scope>
    <source>
        <strain evidence="3">CGMCC 4.7237</strain>
    </source>
</reference>
<accession>A0ABV8HEX9</accession>
<feature type="compositionally biased region" description="Polar residues" evidence="1">
    <location>
        <begin position="73"/>
        <end position="88"/>
    </location>
</feature>
<proteinExistence type="predicted"/>
<sequence>MAELPERLREAAEAHRPDRARMLARVERAMDPPGRPGDGRGDRKPAPWMRIAAVTAAVAGALGIGGLAVGAVSTDSEPGQTAVTSGGSTAPRPRPAATTTPLPAAGHRGAADRHSGAPARHRADAAHAPGSAYVPGSARTPPSPAAPPTTPTGTPSAHATTAGVPPASTPATQGAATTSAGTLDAASTTSWSQSDVSVTTHQELTALTVELRVARTGGVASTGSFSSIPGKTLASIEVEGDHLVYRWTLGPDQTLEANTYTFAGQFNHAVGGRDTSGDGYTVAAVGKDGPVALSGGF</sequence>
<feature type="compositionally biased region" description="Basic and acidic residues" evidence="1">
    <location>
        <begin position="109"/>
        <end position="125"/>
    </location>
</feature>
<feature type="compositionally biased region" description="Pro residues" evidence="1">
    <location>
        <begin position="141"/>
        <end position="150"/>
    </location>
</feature>
<evidence type="ECO:0000313" key="3">
    <source>
        <dbReference type="Proteomes" id="UP001595765"/>
    </source>
</evidence>
<protein>
    <submittedName>
        <fullName evidence="2">Uncharacterized protein</fullName>
    </submittedName>
</protein>
<evidence type="ECO:0000256" key="1">
    <source>
        <dbReference type="SAM" id="MobiDB-lite"/>
    </source>
</evidence>
<dbReference type="Proteomes" id="UP001595765">
    <property type="component" value="Unassembled WGS sequence"/>
</dbReference>
<dbReference type="EMBL" id="JBHSBB010000003">
    <property type="protein sequence ID" value="MFC4030480.1"/>
    <property type="molecule type" value="Genomic_DNA"/>
</dbReference>
<comment type="caution">
    <text evidence="2">The sequence shown here is derived from an EMBL/GenBank/DDBJ whole genome shotgun (WGS) entry which is preliminary data.</text>
</comment>
<feature type="compositionally biased region" description="Basic and acidic residues" evidence="1">
    <location>
        <begin position="1"/>
        <end position="30"/>
    </location>
</feature>
<feature type="compositionally biased region" description="Low complexity" evidence="1">
    <location>
        <begin position="89"/>
        <end position="105"/>
    </location>
</feature>
<dbReference type="RefSeq" id="WP_386425907.1">
    <property type="nucleotide sequence ID" value="NZ_JBHSBB010000003.1"/>
</dbReference>
<keyword evidence="3" id="KW-1185">Reference proteome</keyword>
<feature type="compositionally biased region" description="Low complexity" evidence="1">
    <location>
        <begin position="151"/>
        <end position="181"/>
    </location>
</feature>
<evidence type="ECO:0000313" key="2">
    <source>
        <dbReference type="EMBL" id="MFC4030480.1"/>
    </source>
</evidence>
<feature type="region of interest" description="Disordered" evidence="1">
    <location>
        <begin position="73"/>
        <end position="181"/>
    </location>
</feature>
<gene>
    <name evidence="2" type="ORF">ACFO3J_03230</name>
</gene>
<name>A0ABV8HEX9_9ACTN</name>
<feature type="compositionally biased region" description="Low complexity" evidence="1">
    <location>
        <begin position="126"/>
        <end position="140"/>
    </location>
</feature>